<feature type="transmembrane region" description="Helical" evidence="5">
    <location>
        <begin position="199"/>
        <end position="221"/>
    </location>
</feature>
<dbReference type="PANTHER" id="PTHR42723">
    <property type="entry name" value="CHLOROPHYLL SYNTHASE"/>
    <property type="match status" value="1"/>
</dbReference>
<evidence type="ECO:0000313" key="7">
    <source>
        <dbReference type="EMBL" id="HGU59701.1"/>
    </source>
</evidence>
<dbReference type="CDD" id="cd13961">
    <property type="entry name" value="PT_UbiA_DGGGPS"/>
    <property type="match status" value="1"/>
</dbReference>
<dbReference type="EMBL" id="DRUC01000090">
    <property type="protein sequence ID" value="HHF48664.1"/>
    <property type="molecule type" value="Genomic_DNA"/>
</dbReference>
<reference evidence="7" key="1">
    <citation type="journal article" date="2020" name="mSystems">
        <title>Genome- and Community-Level Interaction Insights into Carbon Utilization and Element Cycling Functions of Hydrothermarchaeota in Hydrothermal Sediment.</title>
        <authorList>
            <person name="Zhou Z."/>
            <person name="Liu Y."/>
            <person name="Xu W."/>
            <person name="Pan J."/>
            <person name="Luo Z.H."/>
            <person name="Li M."/>
        </authorList>
    </citation>
    <scope>NUCLEOTIDE SEQUENCE [LARGE SCALE GENOMIC DNA]</scope>
    <source>
        <strain evidence="8">SpSt-10</strain>
        <strain evidence="7">SpSt-62</strain>
        <strain evidence="6">SpSt-97</strain>
    </source>
</reference>
<dbReference type="GO" id="GO:0016765">
    <property type="term" value="F:transferase activity, transferring alkyl or aryl (other than methyl) groups"/>
    <property type="evidence" value="ECO:0007669"/>
    <property type="project" value="InterPro"/>
</dbReference>
<dbReference type="AlphaFoldDB" id="A0A7C4WF23"/>
<gene>
    <name evidence="8" type="ORF">ENL48_05900</name>
    <name evidence="7" type="ORF">ENT89_06075</name>
    <name evidence="6" type="ORF">ENX77_04045</name>
</gene>
<protein>
    <submittedName>
        <fullName evidence="7">Prenyltransferase</fullName>
    </submittedName>
</protein>
<evidence type="ECO:0000256" key="2">
    <source>
        <dbReference type="ARBA" id="ARBA00022692"/>
    </source>
</evidence>
<feature type="transmembrane region" description="Helical" evidence="5">
    <location>
        <begin position="12"/>
        <end position="33"/>
    </location>
</feature>
<evidence type="ECO:0000313" key="6">
    <source>
        <dbReference type="EMBL" id="HGE66282.1"/>
    </source>
</evidence>
<dbReference type="InterPro" id="IPR000537">
    <property type="entry name" value="UbiA_prenyltransferase"/>
</dbReference>
<evidence type="ECO:0000313" key="8">
    <source>
        <dbReference type="EMBL" id="HHF48664.1"/>
    </source>
</evidence>
<evidence type="ECO:0000256" key="4">
    <source>
        <dbReference type="ARBA" id="ARBA00023136"/>
    </source>
</evidence>
<keyword evidence="2 5" id="KW-0812">Transmembrane</keyword>
<keyword evidence="7" id="KW-0808">Transferase</keyword>
<comment type="subcellular location">
    <subcellularLocation>
        <location evidence="1">Cell membrane</location>
        <topology evidence="1">Multi-pass membrane protein</topology>
    </subcellularLocation>
</comment>
<evidence type="ECO:0000256" key="1">
    <source>
        <dbReference type="ARBA" id="ARBA00004651"/>
    </source>
</evidence>
<keyword evidence="3 5" id="KW-1133">Transmembrane helix</keyword>
<evidence type="ECO:0000256" key="3">
    <source>
        <dbReference type="ARBA" id="ARBA00022989"/>
    </source>
</evidence>
<feature type="transmembrane region" description="Helical" evidence="5">
    <location>
        <begin position="133"/>
        <end position="151"/>
    </location>
</feature>
<feature type="transmembrane region" description="Helical" evidence="5">
    <location>
        <begin position="39"/>
        <end position="59"/>
    </location>
</feature>
<organism evidence="7">
    <name type="scientific">Geoglobus ahangari</name>
    <dbReference type="NCBI Taxonomy" id="113653"/>
    <lineage>
        <taxon>Archaea</taxon>
        <taxon>Methanobacteriati</taxon>
        <taxon>Methanobacteriota</taxon>
        <taxon>Archaeoglobi</taxon>
        <taxon>Archaeoglobales</taxon>
        <taxon>Archaeoglobaceae</taxon>
        <taxon>Geoglobus</taxon>
    </lineage>
</organism>
<comment type="caution">
    <text evidence="7">The sequence shown here is derived from an EMBL/GenBank/DDBJ whole genome shotgun (WGS) entry which is preliminary data.</text>
</comment>
<dbReference type="GO" id="GO:0005886">
    <property type="term" value="C:plasma membrane"/>
    <property type="evidence" value="ECO:0007669"/>
    <property type="project" value="UniProtKB-SubCell"/>
</dbReference>
<dbReference type="EMBL" id="DTAK01000044">
    <property type="protein sequence ID" value="HGU59701.1"/>
    <property type="molecule type" value="Genomic_DNA"/>
</dbReference>
<proteinExistence type="predicted"/>
<dbReference type="InterPro" id="IPR044878">
    <property type="entry name" value="UbiA_sf"/>
</dbReference>
<dbReference type="EMBL" id="DTPI01000028">
    <property type="protein sequence ID" value="HGE66282.1"/>
    <property type="molecule type" value="Genomic_DNA"/>
</dbReference>
<dbReference type="InterPro" id="IPR050475">
    <property type="entry name" value="Prenyltransferase_related"/>
</dbReference>
<evidence type="ECO:0000256" key="5">
    <source>
        <dbReference type="SAM" id="Phobius"/>
    </source>
</evidence>
<sequence>MKVKAFWELTRLEHGIIYGFGVIAGIFISLGYFDLHLSVFGFLTALFLQASAFALNDYYDYEVDLANKRFDRPLVRGEISKREALFIATFLSIPGFIFALLISIEAFILALAITFLGYLYDVKLKELGLLGNMYIAFSMAAPFIFGGYIAGKINPEIVALSLIAFLSGLGREIMKGIEDVEGDALRDVKTIARVYGKDFAAKVAAILFIISVVASLLVMVIPEYRNVRYAVPIAITDLILLLESKRLLKGIERDDIKVLRKRTMIAMTIGLSAFILGRF</sequence>
<dbReference type="Gene3D" id="1.20.120.1780">
    <property type="entry name" value="UbiA prenyltransferase"/>
    <property type="match status" value="1"/>
</dbReference>
<feature type="transmembrane region" description="Helical" evidence="5">
    <location>
        <begin position="84"/>
        <end position="113"/>
    </location>
</feature>
<dbReference type="Gene3D" id="1.10.357.140">
    <property type="entry name" value="UbiA prenyltransferase"/>
    <property type="match status" value="1"/>
</dbReference>
<accession>A0A7C4WF23</accession>
<dbReference type="NCBIfam" id="NF009523">
    <property type="entry name" value="PRK12884.1"/>
    <property type="match status" value="1"/>
</dbReference>
<name>A0A7C4WF23_9EURY</name>
<dbReference type="PANTHER" id="PTHR42723:SF1">
    <property type="entry name" value="CHLOROPHYLL SYNTHASE, CHLOROPLASTIC"/>
    <property type="match status" value="1"/>
</dbReference>
<keyword evidence="4 5" id="KW-0472">Membrane</keyword>
<dbReference type="Pfam" id="PF01040">
    <property type="entry name" value="UbiA"/>
    <property type="match status" value="1"/>
</dbReference>